<evidence type="ECO:0000256" key="3">
    <source>
        <dbReference type="ARBA" id="ARBA00022679"/>
    </source>
</evidence>
<keyword evidence="7" id="KW-0547">Nucleotide-binding</keyword>
<reference evidence="7 8" key="1">
    <citation type="submission" date="2018-07" db="EMBL/GenBank/DDBJ databases">
        <title>Complete genome sequence of a Pseudomonas plecoglossicida strain pathogenic to the marine fish, Larimichthys crocea.</title>
        <authorList>
            <person name="Tao Z."/>
        </authorList>
    </citation>
    <scope>NUCLEOTIDE SEQUENCE [LARGE SCALE GENOMIC DNA]</scope>
    <source>
        <strain evidence="7 8">XSDHY-P</strain>
    </source>
</reference>
<dbReference type="GO" id="GO:0004673">
    <property type="term" value="F:protein histidine kinase activity"/>
    <property type="evidence" value="ECO:0007669"/>
    <property type="project" value="UniProtKB-EC"/>
</dbReference>
<gene>
    <name evidence="7" type="ORF">DVB73_15540</name>
</gene>
<dbReference type="AlphaFoldDB" id="A0AAD0QX09"/>
<evidence type="ECO:0000256" key="2">
    <source>
        <dbReference type="ARBA" id="ARBA00012438"/>
    </source>
</evidence>
<dbReference type="InterPro" id="IPR036890">
    <property type="entry name" value="HATPase_C_sf"/>
</dbReference>
<dbReference type="GO" id="GO:0000160">
    <property type="term" value="P:phosphorelay signal transduction system"/>
    <property type="evidence" value="ECO:0007669"/>
    <property type="project" value="UniProtKB-KW"/>
</dbReference>
<dbReference type="Pfam" id="PF02518">
    <property type="entry name" value="HATPase_c"/>
    <property type="match status" value="1"/>
</dbReference>
<dbReference type="PRINTS" id="PR00344">
    <property type="entry name" value="BCTRLSENSOR"/>
</dbReference>
<feature type="domain" description="Histidine kinase/HSP90-like ATPase" evidence="6">
    <location>
        <begin position="22"/>
        <end position="73"/>
    </location>
</feature>
<dbReference type="InterPro" id="IPR004358">
    <property type="entry name" value="Sig_transdc_His_kin-like_C"/>
</dbReference>
<evidence type="ECO:0000313" key="8">
    <source>
        <dbReference type="Proteomes" id="UP000256503"/>
    </source>
</evidence>
<dbReference type="Gene3D" id="3.30.565.10">
    <property type="entry name" value="Histidine kinase-like ATPase, C-terminal domain"/>
    <property type="match status" value="1"/>
</dbReference>
<proteinExistence type="predicted"/>
<sequence>MVSTILANLEGCQERGLAGRLRYSRLTSEQHQASGGLGLGLFIVEEIVTRHGGTIDVESSLAAGTTFSISLPTD</sequence>
<accession>A0AAD0QX09</accession>
<dbReference type="PANTHER" id="PTHR43711">
    <property type="entry name" value="TWO-COMPONENT HISTIDINE KINASE"/>
    <property type="match status" value="1"/>
</dbReference>
<evidence type="ECO:0000256" key="1">
    <source>
        <dbReference type="ARBA" id="ARBA00000085"/>
    </source>
</evidence>
<dbReference type="GO" id="GO:0005524">
    <property type="term" value="F:ATP binding"/>
    <property type="evidence" value="ECO:0007669"/>
    <property type="project" value="UniProtKB-KW"/>
</dbReference>
<dbReference type="InterPro" id="IPR050736">
    <property type="entry name" value="Sensor_HK_Regulatory"/>
</dbReference>
<dbReference type="PANTHER" id="PTHR43711:SF1">
    <property type="entry name" value="HISTIDINE KINASE 1"/>
    <property type="match status" value="1"/>
</dbReference>
<dbReference type="EMBL" id="CP031146">
    <property type="protein sequence ID" value="AXM97100.1"/>
    <property type="molecule type" value="Genomic_DNA"/>
</dbReference>
<evidence type="ECO:0000256" key="5">
    <source>
        <dbReference type="ARBA" id="ARBA00023012"/>
    </source>
</evidence>
<dbReference type="SUPFAM" id="SSF55874">
    <property type="entry name" value="ATPase domain of HSP90 chaperone/DNA topoisomerase II/histidine kinase"/>
    <property type="match status" value="1"/>
</dbReference>
<keyword evidence="5" id="KW-0902">Two-component regulatory system</keyword>
<name>A0AAD0QX09_PSEDL</name>
<dbReference type="InterPro" id="IPR003594">
    <property type="entry name" value="HATPase_dom"/>
</dbReference>
<protein>
    <recommendedName>
        <fullName evidence="2">histidine kinase</fullName>
        <ecNumber evidence="2">2.7.13.3</ecNumber>
    </recommendedName>
</protein>
<dbReference type="Proteomes" id="UP000256503">
    <property type="component" value="Chromosome"/>
</dbReference>
<dbReference type="EC" id="2.7.13.3" evidence="2"/>
<comment type="catalytic activity">
    <reaction evidence="1">
        <text>ATP + protein L-histidine = ADP + protein N-phospho-L-histidine.</text>
        <dbReference type="EC" id="2.7.13.3"/>
    </reaction>
</comment>
<evidence type="ECO:0000313" key="7">
    <source>
        <dbReference type="EMBL" id="AXM97100.1"/>
    </source>
</evidence>
<dbReference type="RefSeq" id="WP_116131218.1">
    <property type="nucleotide sequence ID" value="NZ_CP031146.1"/>
</dbReference>
<evidence type="ECO:0000259" key="6">
    <source>
        <dbReference type="Pfam" id="PF02518"/>
    </source>
</evidence>
<dbReference type="CDD" id="cd00075">
    <property type="entry name" value="HATPase"/>
    <property type="match status" value="1"/>
</dbReference>
<dbReference type="GeneID" id="49614830"/>
<keyword evidence="7" id="KW-0067">ATP-binding</keyword>
<evidence type="ECO:0000256" key="4">
    <source>
        <dbReference type="ARBA" id="ARBA00022777"/>
    </source>
</evidence>
<organism evidence="7 8">
    <name type="scientific">Pseudomonas plecoglossicida</name>
    <dbReference type="NCBI Taxonomy" id="70775"/>
    <lineage>
        <taxon>Bacteria</taxon>
        <taxon>Pseudomonadati</taxon>
        <taxon>Pseudomonadota</taxon>
        <taxon>Gammaproteobacteria</taxon>
        <taxon>Pseudomonadales</taxon>
        <taxon>Pseudomonadaceae</taxon>
        <taxon>Pseudomonas</taxon>
    </lineage>
</organism>
<keyword evidence="4" id="KW-0418">Kinase</keyword>
<keyword evidence="3" id="KW-0808">Transferase</keyword>